<evidence type="ECO:0000259" key="3">
    <source>
        <dbReference type="Pfam" id="PF19038"/>
    </source>
</evidence>
<reference evidence="4 5" key="1">
    <citation type="submission" date="2017-06" db="EMBL/GenBank/DDBJ databases">
        <title>Aedes aegypti genome working group (AGWG) sequencing and assembly.</title>
        <authorList>
            <consortium name="Aedes aegypti Genome Working Group (AGWG)"/>
            <person name="Matthews B.J."/>
        </authorList>
    </citation>
    <scope>NUCLEOTIDE SEQUENCE [LARGE SCALE GENOMIC DNA]</scope>
    <source>
        <strain evidence="4 5">LVP_AGWG</strain>
    </source>
</reference>
<dbReference type="EnsemblMetazoa" id="AAEL012884-RA">
    <property type="protein sequence ID" value="AAEL012884-PA"/>
    <property type="gene ID" value="AAEL012884"/>
</dbReference>
<dbReference type="Pfam" id="PF19036">
    <property type="entry name" value="Fuz_longin_1"/>
    <property type="match status" value="1"/>
</dbReference>
<reference evidence="4" key="2">
    <citation type="submission" date="2020-05" db="UniProtKB">
        <authorList>
            <consortium name="EnsemblMetazoa"/>
        </authorList>
    </citation>
    <scope>IDENTIFICATION</scope>
    <source>
        <strain evidence="4">LVP_AGWG</strain>
    </source>
</reference>
<dbReference type="AlphaFoldDB" id="A0A1S4FXE5"/>
<dbReference type="InterPro" id="IPR043970">
    <property type="entry name" value="FUZ/MON1/HPS1_longin_3"/>
</dbReference>
<evidence type="ECO:0000313" key="5">
    <source>
        <dbReference type="Proteomes" id="UP000008820"/>
    </source>
</evidence>
<dbReference type="PANTHER" id="PTHR12761:SF1">
    <property type="entry name" value="BLOC-3 COMPLEX MEMBER HPS1"/>
    <property type="match status" value="1"/>
</dbReference>
<dbReference type="GO" id="GO:0005085">
    <property type="term" value="F:guanyl-nucleotide exchange factor activity"/>
    <property type="evidence" value="ECO:0007669"/>
    <property type="project" value="TreeGrafter"/>
</dbReference>
<accession>A0A1S4FXE5</accession>
<evidence type="ECO:0000313" key="4">
    <source>
        <dbReference type="EnsemblMetazoa" id="AAEL012884-PA"/>
    </source>
</evidence>
<keyword evidence="5" id="KW-1185">Reference proteome</keyword>
<evidence type="ECO:0000259" key="2">
    <source>
        <dbReference type="Pfam" id="PF19037"/>
    </source>
</evidence>
<feature type="domain" description="FUZ/MON1/HPS1 third Longin" evidence="3">
    <location>
        <begin position="440"/>
        <end position="587"/>
    </location>
</feature>
<dbReference type="GO" id="GO:0016192">
    <property type="term" value="P:vesicle-mediated transport"/>
    <property type="evidence" value="ECO:0007669"/>
    <property type="project" value="InterPro"/>
</dbReference>
<dbReference type="InterPro" id="IPR043972">
    <property type="entry name" value="FUZ/MON1/HPS1_longin_1"/>
</dbReference>
<dbReference type="VEuPathDB" id="VectorBase:AAEL012884"/>
<dbReference type="InterPro" id="IPR043971">
    <property type="entry name" value="FUZ/MON1/HPS1_longin_2"/>
</dbReference>
<dbReference type="PANTHER" id="PTHR12761">
    <property type="entry name" value="HERMANSKY-PUDLAK SYNDROME PROTEIN 1"/>
    <property type="match status" value="1"/>
</dbReference>
<proteinExistence type="predicted"/>
<protein>
    <submittedName>
        <fullName evidence="4">Uncharacterized protein</fullName>
    </submittedName>
</protein>
<dbReference type="Proteomes" id="UP000008820">
    <property type="component" value="Chromosome 3"/>
</dbReference>
<dbReference type="Pfam" id="PF19038">
    <property type="entry name" value="Fuz_longin_3"/>
    <property type="match status" value="1"/>
</dbReference>
<gene>
    <name evidence="4" type="primary">5576939</name>
</gene>
<sequence>MEGVLIFDQNNDLIYQNFNDGMRAKMTRHAIDLGLMEDEKRDPRKDLDCNVLIQIFSPLVASQRIMMCQFDNAYTSVQMENNLNLVFDEFLGYLFLQISTKEVDQVRRELGVCICLLKHICGPNIYIVKNDHEKSKLLTSLIGTYRRMYKENQGILVEAIEQLLVNADVKNTVVSSLQAATEKLKQDPHSQRSHSIMFVGNKFLSLYSSRQAQELSPPDMLFLNVFCQTLDRGEHSKRIESHVVFLQGCSNQSTSGCIPHIVHVCKLFDDVFLVLLIEHGNIVLSGNLYDVFFALHKLHNIHMQMDVENLRSAFDSLETYVKHTMDSLRKIKHNSPEADEAVRVFILKWDNLRKRYCEYFKASDSSLLVKIESNMPMFVEALKDMFKLLCAECATLEHGLQRVSDIADMVEEKITEVFNFLQVKSQKNFCMGSYLEDFPGLVHFIHIDRNNGRIVAPGLDLEDSTNVLKERIWSMVELSRTYLHKGHMSMIWKDVTFSYGYFLWFEDANGTALKPKEFPDFSTTSTKPQLIAGILSGDYYQRLIETCFPRTPPSKIRCYELYCVHLGLVTSTNVLEHCRRLAVTITDLTGKPFDAKCCCTAPNSPAVAYCARVSNPMKQEDVLRKQINFNSETYR</sequence>
<dbReference type="OrthoDB" id="10255234at2759"/>
<dbReference type="GO" id="GO:0031085">
    <property type="term" value="C:BLOC-3 complex"/>
    <property type="evidence" value="ECO:0007669"/>
    <property type="project" value="TreeGrafter"/>
</dbReference>
<feature type="domain" description="FUZ/MON1/HPS1 first Longin" evidence="1">
    <location>
        <begin position="4"/>
        <end position="145"/>
    </location>
</feature>
<organism evidence="4 5">
    <name type="scientific">Aedes aegypti</name>
    <name type="common">Yellowfever mosquito</name>
    <name type="synonym">Culex aegypti</name>
    <dbReference type="NCBI Taxonomy" id="7159"/>
    <lineage>
        <taxon>Eukaryota</taxon>
        <taxon>Metazoa</taxon>
        <taxon>Ecdysozoa</taxon>
        <taxon>Arthropoda</taxon>
        <taxon>Hexapoda</taxon>
        <taxon>Insecta</taxon>
        <taxon>Pterygota</taxon>
        <taxon>Neoptera</taxon>
        <taxon>Endopterygota</taxon>
        <taxon>Diptera</taxon>
        <taxon>Nematocera</taxon>
        <taxon>Culicoidea</taxon>
        <taxon>Culicidae</taxon>
        <taxon>Culicinae</taxon>
        <taxon>Aedini</taxon>
        <taxon>Aedes</taxon>
        <taxon>Stegomyia</taxon>
    </lineage>
</organism>
<dbReference type="FunCoup" id="A0A1S4FXE5">
    <property type="interactions" value="10"/>
</dbReference>
<evidence type="ECO:0000259" key="1">
    <source>
        <dbReference type="Pfam" id="PF19036"/>
    </source>
</evidence>
<dbReference type="InParanoid" id="A0A1S4FXE5"/>
<name>A0A1S4FXE5_AEDAE</name>
<feature type="domain" description="FUZ/MON1/HPS1 second Longin" evidence="2">
    <location>
        <begin position="192"/>
        <end position="292"/>
    </location>
</feature>
<dbReference type="InterPro" id="IPR026053">
    <property type="entry name" value="HPS1"/>
</dbReference>
<dbReference type="Pfam" id="PF19037">
    <property type="entry name" value="Fuz_longin_2"/>
    <property type="match status" value="1"/>
</dbReference>